<organism evidence="8 9">
    <name type="scientific">Coprococcus hominis</name>
    <name type="common">ex Liu et al. 2022</name>
    <dbReference type="NCBI Taxonomy" id="2763039"/>
    <lineage>
        <taxon>Bacteria</taxon>
        <taxon>Bacillati</taxon>
        <taxon>Bacillota</taxon>
        <taxon>Clostridia</taxon>
        <taxon>Lachnospirales</taxon>
        <taxon>Lachnospiraceae</taxon>
        <taxon>Coprococcus</taxon>
    </lineage>
</organism>
<evidence type="ECO:0000313" key="9">
    <source>
        <dbReference type="Proteomes" id="UP000615234"/>
    </source>
</evidence>
<gene>
    <name evidence="8" type="ORF">H8S09_03500</name>
</gene>
<dbReference type="EMBL" id="JACOOX010000002">
    <property type="protein sequence ID" value="MBC5661969.1"/>
    <property type="molecule type" value="Genomic_DNA"/>
</dbReference>
<evidence type="ECO:0000259" key="7">
    <source>
        <dbReference type="Pfam" id="PF06414"/>
    </source>
</evidence>
<accession>A0A8I0AMV4</accession>
<dbReference type="GO" id="GO:0005524">
    <property type="term" value="F:ATP binding"/>
    <property type="evidence" value="ECO:0007669"/>
    <property type="project" value="UniProtKB-KW"/>
</dbReference>
<keyword evidence="3" id="KW-0547">Nucleotide-binding</keyword>
<evidence type="ECO:0000313" key="8">
    <source>
        <dbReference type="EMBL" id="MBC5661969.1"/>
    </source>
</evidence>
<keyword evidence="9" id="KW-1185">Reference proteome</keyword>
<dbReference type="Proteomes" id="UP000615234">
    <property type="component" value="Unassembled WGS sequence"/>
</dbReference>
<keyword evidence="4" id="KW-0067">ATP-binding</keyword>
<evidence type="ECO:0000256" key="3">
    <source>
        <dbReference type="ARBA" id="ARBA00022741"/>
    </source>
</evidence>
<dbReference type="AlphaFoldDB" id="A0A8I0AMV4"/>
<evidence type="ECO:0000256" key="4">
    <source>
        <dbReference type="ARBA" id="ARBA00022840"/>
    </source>
</evidence>
<evidence type="ECO:0000256" key="5">
    <source>
        <dbReference type="ARBA" id="ARBA00032897"/>
    </source>
</evidence>
<sequence length="275" mass="31676">MDTKEITVSDLAQEQIKNAERLFPLIRKKTEERKEKKTVISVSGGSGVGKTGMAFLLQNMFEKQGKKSLIISGDNYPHRIPMYNDAERIARFRMSGLNGLITERLYTDEIKEKLLELQKAGRDAEEQEDMQWLSIYQKYGDKALTDYLGTDQELDYEAISNLLMQFHGGTSQLLLRHMGRTPDDIWYDRRDVSDTDILILEWTHGNSAYLQGVDVSVVLISTPEETLENRKKRNRDTAIDSPFVARVLRIEQKKINDGLDRADIIQDMHGRIYTE</sequence>
<comment type="similarity">
    <text evidence="1">Belongs to the zeta toxin family.</text>
</comment>
<evidence type="ECO:0000256" key="1">
    <source>
        <dbReference type="ARBA" id="ARBA00009104"/>
    </source>
</evidence>
<feature type="domain" description="Zeta toxin" evidence="7">
    <location>
        <begin position="28"/>
        <end position="88"/>
    </location>
</feature>
<dbReference type="InterPro" id="IPR010488">
    <property type="entry name" value="Zeta_toxin_domain"/>
</dbReference>
<name>A0A8I0AMV4_9FIRM</name>
<reference evidence="8 9" key="1">
    <citation type="submission" date="2020-08" db="EMBL/GenBank/DDBJ databases">
        <title>Genome public.</title>
        <authorList>
            <person name="Liu C."/>
            <person name="Sun Q."/>
        </authorList>
    </citation>
    <scope>NUCLEOTIDE SEQUENCE [LARGE SCALE GENOMIC DNA]</scope>
    <source>
        <strain evidence="8 9">NSJ-10</strain>
    </source>
</reference>
<proteinExistence type="inferred from homology"/>
<dbReference type="GO" id="GO:0016301">
    <property type="term" value="F:kinase activity"/>
    <property type="evidence" value="ECO:0007669"/>
    <property type="project" value="InterPro"/>
</dbReference>
<evidence type="ECO:0000256" key="2">
    <source>
        <dbReference type="ARBA" id="ARBA00011963"/>
    </source>
</evidence>
<dbReference type="SUPFAM" id="SSF52540">
    <property type="entry name" value="P-loop containing nucleoside triphosphate hydrolases"/>
    <property type="match status" value="1"/>
</dbReference>
<comment type="catalytic activity">
    <reaction evidence="6">
        <text>UDP-N-acetyl-alpha-D-glucosamine + ATP = UDP-N-acetyl-alpha-D-glucosamine 3'-phosphate + ADP + H(+)</text>
        <dbReference type="Rhea" id="RHEA:32671"/>
        <dbReference type="ChEBI" id="CHEBI:15378"/>
        <dbReference type="ChEBI" id="CHEBI:30616"/>
        <dbReference type="ChEBI" id="CHEBI:57705"/>
        <dbReference type="ChEBI" id="CHEBI:64353"/>
        <dbReference type="ChEBI" id="CHEBI:456216"/>
        <dbReference type="EC" id="2.7.1.176"/>
    </reaction>
</comment>
<dbReference type="InterPro" id="IPR027417">
    <property type="entry name" value="P-loop_NTPase"/>
</dbReference>
<dbReference type="EC" id="2.7.1.176" evidence="2"/>
<dbReference type="RefSeq" id="WP_186847383.1">
    <property type="nucleotide sequence ID" value="NZ_JACOOX010000002.1"/>
</dbReference>
<dbReference type="Gene3D" id="3.40.50.300">
    <property type="entry name" value="P-loop containing nucleotide triphosphate hydrolases"/>
    <property type="match status" value="1"/>
</dbReference>
<dbReference type="Pfam" id="PF06414">
    <property type="entry name" value="Zeta_toxin"/>
    <property type="match status" value="1"/>
</dbReference>
<protein>
    <recommendedName>
        <fullName evidence="5">UDP-N-acetylglucosamine kinase</fullName>
        <ecNumber evidence="2">2.7.1.176</ecNumber>
    </recommendedName>
    <alternativeName>
        <fullName evidence="5">UDP-N-acetylglucosamine kinase</fullName>
    </alternativeName>
</protein>
<evidence type="ECO:0000256" key="6">
    <source>
        <dbReference type="ARBA" id="ARBA00048178"/>
    </source>
</evidence>
<comment type="caution">
    <text evidence="8">The sequence shown here is derived from an EMBL/GenBank/DDBJ whole genome shotgun (WGS) entry which is preliminary data.</text>
</comment>